<accession>A0ABP1E5A3</accession>
<feature type="transmembrane region" description="Helical" evidence="1">
    <location>
        <begin position="24"/>
        <end position="43"/>
    </location>
</feature>
<dbReference type="Proteomes" id="UP001497453">
    <property type="component" value="Chromosome 8"/>
</dbReference>
<organism evidence="3 4">
    <name type="scientific">Somion occarium</name>
    <dbReference type="NCBI Taxonomy" id="3059160"/>
    <lineage>
        <taxon>Eukaryota</taxon>
        <taxon>Fungi</taxon>
        <taxon>Dikarya</taxon>
        <taxon>Basidiomycota</taxon>
        <taxon>Agaricomycotina</taxon>
        <taxon>Agaricomycetes</taxon>
        <taxon>Polyporales</taxon>
        <taxon>Cerrenaceae</taxon>
        <taxon>Somion</taxon>
    </lineage>
</organism>
<evidence type="ECO:0000256" key="1">
    <source>
        <dbReference type="SAM" id="Phobius"/>
    </source>
</evidence>
<feature type="transmembrane region" description="Helical" evidence="1">
    <location>
        <begin position="64"/>
        <end position="84"/>
    </location>
</feature>
<keyword evidence="1" id="KW-1133">Transmembrane helix</keyword>
<dbReference type="Pfam" id="PF20151">
    <property type="entry name" value="DUF6533"/>
    <property type="match status" value="1"/>
</dbReference>
<keyword evidence="1" id="KW-0472">Membrane</keyword>
<evidence type="ECO:0000313" key="4">
    <source>
        <dbReference type="Proteomes" id="UP001497453"/>
    </source>
</evidence>
<feature type="transmembrane region" description="Helical" evidence="1">
    <location>
        <begin position="96"/>
        <end position="117"/>
    </location>
</feature>
<dbReference type="InterPro" id="IPR045340">
    <property type="entry name" value="DUF6533"/>
</dbReference>
<keyword evidence="4" id="KW-1185">Reference proteome</keyword>
<dbReference type="EMBL" id="OZ037951">
    <property type="protein sequence ID" value="CAL1714727.1"/>
    <property type="molecule type" value="Genomic_DNA"/>
</dbReference>
<feature type="domain" description="DUF6533" evidence="2">
    <location>
        <begin position="27"/>
        <end position="71"/>
    </location>
</feature>
<keyword evidence="1" id="KW-0812">Transmembrane</keyword>
<feature type="transmembrane region" description="Helical" evidence="1">
    <location>
        <begin position="177"/>
        <end position="196"/>
    </location>
</feature>
<proteinExistence type="predicted"/>
<feature type="transmembrane region" description="Helical" evidence="1">
    <location>
        <begin position="124"/>
        <end position="145"/>
    </location>
</feature>
<reference evidence="4" key="1">
    <citation type="submission" date="2024-04" db="EMBL/GenBank/DDBJ databases">
        <authorList>
            <person name="Shaw F."/>
            <person name="Minotto A."/>
        </authorList>
    </citation>
    <scope>NUCLEOTIDE SEQUENCE [LARGE SCALE GENOMIC DNA]</scope>
</reference>
<evidence type="ECO:0000259" key="2">
    <source>
        <dbReference type="Pfam" id="PF20151"/>
    </source>
</evidence>
<evidence type="ECO:0000313" key="3">
    <source>
        <dbReference type="EMBL" id="CAL1714727.1"/>
    </source>
</evidence>
<name>A0ABP1E5A3_9APHY</name>
<protein>
    <recommendedName>
        <fullName evidence="2">DUF6533 domain-containing protein</fullName>
    </recommendedName>
</protein>
<feature type="transmembrane region" description="Helical" evidence="1">
    <location>
        <begin position="254"/>
        <end position="271"/>
    </location>
</feature>
<gene>
    <name evidence="3" type="ORF">GFSPODELE1_LOCUS9898</name>
</gene>
<feature type="transmembrane region" description="Helical" evidence="1">
    <location>
        <begin position="217"/>
        <end position="242"/>
    </location>
</feature>
<sequence length="362" mass="39455">MSDADQPDFDPEIVAAEVEDVRRIGSVLIASSVLVAFDIVLTFSREVECIWKRKWNAVTLLYIVNRYGALFDLMVGAIFTLYVAKTVASCKAIDYSTFFFDILVLSGIAAFTCLRVWATCDRKWLPLIVVFLLSFFVPAANIYAFSTPAQWIVVPSGPVAGCFDITPPLPVLSMLPFIVRGIAIASDALVLLLTLLKTLQLVKEGRRLQVKTKLSSLLIRNGVVQFGALLALNVLTIILDVLSIATDQTSASEFVYLNNAVASILISRFLLDLRLVYLSDGRGTESDQPEMSSVHFATAVLGNIGAPVEYTSWLSGSDHDRESEGGNSIVYTNDPLATALSDTVETMELASPTNPQVPVCDT</sequence>